<dbReference type="PANTHER" id="PTHR22957:SF337">
    <property type="entry name" value="TBC1 DOMAIN FAMILY MEMBER 5"/>
    <property type="match status" value="1"/>
</dbReference>
<proteinExistence type="predicted"/>
<feature type="domain" description="Rab-GAP TBC" evidence="4">
    <location>
        <begin position="48"/>
        <end position="322"/>
    </location>
</feature>
<evidence type="ECO:0000259" key="4">
    <source>
        <dbReference type="PROSITE" id="PS50086"/>
    </source>
</evidence>
<evidence type="ECO:0000256" key="3">
    <source>
        <dbReference type="SAM" id="MobiDB-lite"/>
    </source>
</evidence>
<feature type="compositionally biased region" description="Basic and acidic residues" evidence="3">
    <location>
        <begin position="644"/>
        <end position="656"/>
    </location>
</feature>
<dbReference type="SUPFAM" id="SSF47923">
    <property type="entry name" value="Ypt/Rab-GAP domain of gyp1p"/>
    <property type="match status" value="2"/>
</dbReference>
<feature type="compositionally biased region" description="Low complexity" evidence="3">
    <location>
        <begin position="552"/>
        <end position="561"/>
    </location>
</feature>
<dbReference type="PANTHER" id="PTHR22957">
    <property type="entry name" value="TBC1 DOMAIN FAMILY MEMBER GTPASE-ACTIVATING PROTEIN"/>
    <property type="match status" value="1"/>
</dbReference>
<reference evidence="5 6" key="1">
    <citation type="submission" date="2019-09" db="EMBL/GenBank/DDBJ databases">
        <title>Draft genome of the ectomycorrhizal ascomycete Sphaerosporella brunnea.</title>
        <authorList>
            <consortium name="DOE Joint Genome Institute"/>
            <person name="Benucci G.M."/>
            <person name="Marozzi G."/>
            <person name="Antonielli L."/>
            <person name="Sanchez S."/>
            <person name="Marco P."/>
            <person name="Wang X."/>
            <person name="Falini L.B."/>
            <person name="Barry K."/>
            <person name="Haridas S."/>
            <person name="Lipzen A."/>
            <person name="Labutti K."/>
            <person name="Grigoriev I.V."/>
            <person name="Murat C."/>
            <person name="Martin F."/>
            <person name="Albertini E."/>
            <person name="Donnini D."/>
            <person name="Bonito G."/>
        </authorList>
    </citation>
    <scope>NUCLEOTIDE SEQUENCE [LARGE SCALE GENOMIC DNA]</scope>
    <source>
        <strain evidence="5 6">Sb_GMNB300</strain>
    </source>
</reference>
<accession>A0A5J5F6Y0</accession>
<dbReference type="EMBL" id="VXIS01000020">
    <property type="protein sequence ID" value="KAA8912709.1"/>
    <property type="molecule type" value="Genomic_DNA"/>
</dbReference>
<dbReference type="PROSITE" id="PS50086">
    <property type="entry name" value="TBC_RABGAP"/>
    <property type="match status" value="1"/>
</dbReference>
<keyword evidence="6" id="KW-1185">Reference proteome</keyword>
<dbReference type="OrthoDB" id="27140at2759"/>
<evidence type="ECO:0000313" key="5">
    <source>
        <dbReference type="EMBL" id="KAA8912709.1"/>
    </source>
</evidence>
<dbReference type="Gene3D" id="1.10.472.80">
    <property type="entry name" value="Ypt/Rab-GAP domain of gyp1p, domain 3"/>
    <property type="match status" value="1"/>
</dbReference>
<name>A0A5J5F6Y0_9PEZI</name>
<evidence type="ECO:0000256" key="1">
    <source>
        <dbReference type="ARBA" id="ARBA00022468"/>
    </source>
</evidence>
<evidence type="ECO:0000256" key="2">
    <source>
        <dbReference type="SAM" id="Coils"/>
    </source>
</evidence>
<dbReference type="Proteomes" id="UP000326924">
    <property type="component" value="Unassembled WGS sequence"/>
</dbReference>
<organism evidence="5 6">
    <name type="scientific">Sphaerosporella brunnea</name>
    <dbReference type="NCBI Taxonomy" id="1250544"/>
    <lineage>
        <taxon>Eukaryota</taxon>
        <taxon>Fungi</taxon>
        <taxon>Dikarya</taxon>
        <taxon>Ascomycota</taxon>
        <taxon>Pezizomycotina</taxon>
        <taxon>Pezizomycetes</taxon>
        <taxon>Pezizales</taxon>
        <taxon>Pyronemataceae</taxon>
        <taxon>Sphaerosporella</taxon>
    </lineage>
</organism>
<dbReference type="FunFam" id="1.10.8.270:FF:000031">
    <property type="entry name" value="TBC1 domain family member 5"/>
    <property type="match status" value="1"/>
</dbReference>
<feature type="region of interest" description="Disordered" evidence="3">
    <location>
        <begin position="631"/>
        <end position="680"/>
    </location>
</feature>
<keyword evidence="2" id="KW-0175">Coiled coil</keyword>
<feature type="coiled-coil region" evidence="2">
    <location>
        <begin position="479"/>
        <end position="506"/>
    </location>
</feature>
<dbReference type="AlphaFoldDB" id="A0A5J5F6Y0"/>
<feature type="region of interest" description="Disordered" evidence="3">
    <location>
        <begin position="542"/>
        <end position="589"/>
    </location>
</feature>
<protein>
    <submittedName>
        <fullName evidence="5">Rab-GTPase-TBC domain-containing protein</fullName>
    </submittedName>
</protein>
<evidence type="ECO:0000313" key="6">
    <source>
        <dbReference type="Proteomes" id="UP000326924"/>
    </source>
</evidence>
<dbReference type="GO" id="GO:0005096">
    <property type="term" value="F:GTPase activator activity"/>
    <property type="evidence" value="ECO:0007669"/>
    <property type="project" value="UniProtKB-KW"/>
</dbReference>
<dbReference type="InterPro" id="IPR000195">
    <property type="entry name" value="Rab-GAP-TBC_dom"/>
</dbReference>
<dbReference type="Gene3D" id="1.10.8.270">
    <property type="entry name" value="putative rabgap domain of human tbc1 domain family member 14 like domains"/>
    <property type="match status" value="1"/>
</dbReference>
<sequence>MRTIDDVRYSPHCPHFPQKTELRIGRKRWRAVFDGGHDTVEALKRERPCVEGLRSVCWRVFLLYADRELVPTAGWIETMRKERRAYEELHLTHVKGLEVEELLEGEVDPLAEDESNPYELYRRAEELRQEIFQDIERCMPENPFFRRPEVQKSLLEILFVYCKLNTDVSYRQGFHELAAVVYWVVAADAIEGDSPTPVLGGAEDTPEIDGDATMREVLDHRYIDHDAFSLFQCVMRSAKQWYELGEDMGGRKGDMGNSPIVLKSKYIHETLLMATDPELAEHLKMLDVLPQVFLIRWIRLLFGREFPFEELLAVWDVLFAEDPDLHLVDLICVAMLLRIRWKLLEADYSTALTLLLRYPAPDSPVSLVEDAMYLRDNLSPDGGKYIIVKYSKRAPQIRQPRPPAQKHRNTRRTMSPSMKPLFQPGQIESIVQDVAKNVLDRSEKWGVNRAVREAVVEVRKNVQGYQAQKQQQLPPSTREEVLEKQNADLTKRLQALEERRRQLARILDTSLGVLSNDAMGPAEKEDAMKRLTHVKDCLLDEQRPLDRDLLQPSSAASSPTSKSRRTSNARKPPAAAASPPGQFVKTSFKNNSDPDFISLAQRPRATLAQSSFAWMLGDDPVVKHRSAFVASGKSKNSSGALSRKCSERTLKTDAVENKGLGLLGDPEDEGFDLGSFRTSP</sequence>
<dbReference type="SMART" id="SM00164">
    <property type="entry name" value="TBC"/>
    <property type="match status" value="1"/>
</dbReference>
<feature type="region of interest" description="Disordered" evidence="3">
    <location>
        <begin position="397"/>
        <end position="419"/>
    </location>
</feature>
<dbReference type="InParanoid" id="A0A5J5F6Y0"/>
<dbReference type="Pfam" id="PF00566">
    <property type="entry name" value="RabGAP-TBC"/>
    <property type="match status" value="1"/>
</dbReference>
<keyword evidence="1" id="KW-0343">GTPase activation</keyword>
<dbReference type="InterPro" id="IPR035969">
    <property type="entry name" value="Rab-GAP_TBC_sf"/>
</dbReference>
<dbReference type="FunFam" id="1.10.472.80:FF:000038">
    <property type="entry name" value="TBC1 domain family member 5"/>
    <property type="match status" value="1"/>
</dbReference>
<comment type="caution">
    <text evidence="5">The sequence shown here is derived from an EMBL/GenBank/DDBJ whole genome shotgun (WGS) entry which is preliminary data.</text>
</comment>
<gene>
    <name evidence="5" type="ORF">FN846DRAFT_773007</name>
</gene>